<dbReference type="InterPro" id="IPR027356">
    <property type="entry name" value="NPH3_dom"/>
</dbReference>
<reference evidence="4 5" key="1">
    <citation type="journal article" date="2018" name="Mol. Plant">
        <title>The genome of Artemisia annua provides insight into the evolution of Asteraceae family and artemisinin biosynthesis.</title>
        <authorList>
            <person name="Shen Q."/>
            <person name="Zhang L."/>
            <person name="Liao Z."/>
            <person name="Wang S."/>
            <person name="Yan T."/>
            <person name="Shi P."/>
            <person name="Liu M."/>
            <person name="Fu X."/>
            <person name="Pan Q."/>
            <person name="Wang Y."/>
            <person name="Lv Z."/>
            <person name="Lu X."/>
            <person name="Zhang F."/>
            <person name="Jiang W."/>
            <person name="Ma Y."/>
            <person name="Chen M."/>
            <person name="Hao X."/>
            <person name="Li L."/>
            <person name="Tang Y."/>
            <person name="Lv G."/>
            <person name="Zhou Y."/>
            <person name="Sun X."/>
            <person name="Brodelius P.E."/>
            <person name="Rose J.K.C."/>
            <person name="Tang K."/>
        </authorList>
    </citation>
    <scope>NUCLEOTIDE SEQUENCE [LARGE SCALE GENOMIC DNA]</scope>
    <source>
        <strain evidence="5">cv. Huhao1</strain>
        <tissue evidence="4">Leaf</tissue>
    </source>
</reference>
<sequence length="97" mass="10927">MVAKLIDSYLEGVAPDVNLKLGKFVSLAEVVPEYARPLDDGMKLAVGFPHWQCQEPGEEPLPNYRKQKRSSKIRFSGTTIRVLPTTVKKPLFKEAKK</sequence>
<dbReference type="InterPro" id="IPR043454">
    <property type="entry name" value="NPH3/RPT2-like"/>
</dbReference>
<name>A0A2U1NQ98_ARTAN</name>
<dbReference type="PANTHER" id="PTHR32370">
    <property type="entry name" value="OS12G0117600 PROTEIN"/>
    <property type="match status" value="1"/>
</dbReference>
<protein>
    <submittedName>
        <fullName evidence="4">Phototropic-responsive NPH3 family protein</fullName>
    </submittedName>
</protein>
<evidence type="ECO:0000256" key="2">
    <source>
        <dbReference type="PROSITE-ProRule" id="PRU00982"/>
    </source>
</evidence>
<dbReference type="AlphaFoldDB" id="A0A2U1NQ98"/>
<comment type="similarity">
    <text evidence="2">Belongs to the NPH3 family.</text>
</comment>
<evidence type="ECO:0000256" key="1">
    <source>
        <dbReference type="ARBA" id="ARBA00022786"/>
    </source>
</evidence>
<gene>
    <name evidence="4" type="ORF">CTI12_AA066970</name>
</gene>
<proteinExistence type="inferred from homology"/>
<dbReference type="OrthoDB" id="624345at2759"/>
<dbReference type="Pfam" id="PF03000">
    <property type="entry name" value="NPH3"/>
    <property type="match status" value="1"/>
</dbReference>
<dbReference type="GO" id="GO:0016567">
    <property type="term" value="P:protein ubiquitination"/>
    <property type="evidence" value="ECO:0007669"/>
    <property type="project" value="UniProtKB-UniPathway"/>
</dbReference>
<evidence type="ECO:0000313" key="5">
    <source>
        <dbReference type="Proteomes" id="UP000245207"/>
    </source>
</evidence>
<dbReference type="PROSITE" id="PS51649">
    <property type="entry name" value="NPH3"/>
    <property type="match status" value="1"/>
</dbReference>
<comment type="caution">
    <text evidence="4">The sequence shown here is derived from an EMBL/GenBank/DDBJ whole genome shotgun (WGS) entry which is preliminary data.</text>
</comment>
<dbReference type="UniPathway" id="UPA00143"/>
<evidence type="ECO:0000313" key="4">
    <source>
        <dbReference type="EMBL" id="PWA75687.1"/>
    </source>
</evidence>
<feature type="domain" description="NPH3" evidence="3">
    <location>
        <begin position="1"/>
        <end position="97"/>
    </location>
</feature>
<keyword evidence="5" id="KW-1185">Reference proteome</keyword>
<dbReference type="STRING" id="35608.A0A2U1NQ98"/>
<evidence type="ECO:0000259" key="3">
    <source>
        <dbReference type="PROSITE" id="PS51649"/>
    </source>
</evidence>
<accession>A0A2U1NQ98</accession>
<dbReference type="Proteomes" id="UP000245207">
    <property type="component" value="Unassembled WGS sequence"/>
</dbReference>
<dbReference type="EMBL" id="PKPP01002370">
    <property type="protein sequence ID" value="PWA75687.1"/>
    <property type="molecule type" value="Genomic_DNA"/>
</dbReference>
<organism evidence="4 5">
    <name type="scientific">Artemisia annua</name>
    <name type="common">Sweet wormwood</name>
    <dbReference type="NCBI Taxonomy" id="35608"/>
    <lineage>
        <taxon>Eukaryota</taxon>
        <taxon>Viridiplantae</taxon>
        <taxon>Streptophyta</taxon>
        <taxon>Embryophyta</taxon>
        <taxon>Tracheophyta</taxon>
        <taxon>Spermatophyta</taxon>
        <taxon>Magnoliopsida</taxon>
        <taxon>eudicotyledons</taxon>
        <taxon>Gunneridae</taxon>
        <taxon>Pentapetalae</taxon>
        <taxon>asterids</taxon>
        <taxon>campanulids</taxon>
        <taxon>Asterales</taxon>
        <taxon>Asteraceae</taxon>
        <taxon>Asteroideae</taxon>
        <taxon>Anthemideae</taxon>
        <taxon>Artemisiinae</taxon>
        <taxon>Artemisia</taxon>
    </lineage>
</organism>
<keyword evidence="1" id="KW-0833">Ubl conjugation pathway</keyword>